<keyword evidence="4" id="KW-1185">Reference proteome</keyword>
<reference evidence="3" key="1">
    <citation type="journal article" date="2020" name="Fungal Divers.">
        <title>Resolving the Mortierellaceae phylogeny through synthesis of multi-gene phylogenetics and phylogenomics.</title>
        <authorList>
            <person name="Vandepol N."/>
            <person name="Liber J."/>
            <person name="Desiro A."/>
            <person name="Na H."/>
            <person name="Kennedy M."/>
            <person name="Barry K."/>
            <person name="Grigoriev I.V."/>
            <person name="Miller A.N."/>
            <person name="O'Donnell K."/>
            <person name="Stajich J.E."/>
            <person name="Bonito G."/>
        </authorList>
    </citation>
    <scope>NUCLEOTIDE SEQUENCE</scope>
    <source>
        <strain evidence="3">NRRL 2769</strain>
    </source>
</reference>
<feature type="domain" description="RRM" evidence="2">
    <location>
        <begin position="83"/>
        <end position="139"/>
    </location>
</feature>
<comment type="caution">
    <text evidence="3">The sequence shown here is derived from an EMBL/GenBank/DDBJ whole genome shotgun (WGS) entry which is preliminary data.</text>
</comment>
<dbReference type="AlphaFoldDB" id="A0A9P6N0M2"/>
<feature type="region of interest" description="Disordered" evidence="1">
    <location>
        <begin position="167"/>
        <end position="188"/>
    </location>
</feature>
<protein>
    <recommendedName>
        <fullName evidence="2">RRM domain-containing protein</fullName>
    </recommendedName>
</protein>
<dbReference type="InterPro" id="IPR012677">
    <property type="entry name" value="Nucleotide-bd_a/b_plait_sf"/>
</dbReference>
<dbReference type="SUPFAM" id="SSF54928">
    <property type="entry name" value="RNA-binding domain, RBD"/>
    <property type="match status" value="1"/>
</dbReference>
<evidence type="ECO:0000313" key="3">
    <source>
        <dbReference type="EMBL" id="KAG0019489.1"/>
    </source>
</evidence>
<evidence type="ECO:0000313" key="4">
    <source>
        <dbReference type="Proteomes" id="UP000703661"/>
    </source>
</evidence>
<dbReference type="GO" id="GO:0003723">
    <property type="term" value="F:RNA binding"/>
    <property type="evidence" value="ECO:0007669"/>
    <property type="project" value="InterPro"/>
</dbReference>
<dbReference type="Gene3D" id="3.30.70.330">
    <property type="match status" value="1"/>
</dbReference>
<dbReference type="EMBL" id="JAAAID010000283">
    <property type="protein sequence ID" value="KAG0019489.1"/>
    <property type="molecule type" value="Genomic_DNA"/>
</dbReference>
<dbReference type="Proteomes" id="UP000703661">
    <property type="component" value="Unassembled WGS sequence"/>
</dbReference>
<dbReference type="Pfam" id="PF00076">
    <property type="entry name" value="RRM_1"/>
    <property type="match status" value="1"/>
</dbReference>
<name>A0A9P6N0M2_9FUNG</name>
<proteinExistence type="predicted"/>
<dbReference type="CDD" id="cd00590">
    <property type="entry name" value="RRM_SF"/>
    <property type="match status" value="1"/>
</dbReference>
<organism evidence="3 4">
    <name type="scientific">Entomortierella chlamydospora</name>
    <dbReference type="NCBI Taxonomy" id="101097"/>
    <lineage>
        <taxon>Eukaryota</taxon>
        <taxon>Fungi</taxon>
        <taxon>Fungi incertae sedis</taxon>
        <taxon>Mucoromycota</taxon>
        <taxon>Mortierellomycotina</taxon>
        <taxon>Mortierellomycetes</taxon>
        <taxon>Mortierellales</taxon>
        <taxon>Mortierellaceae</taxon>
        <taxon>Entomortierella</taxon>
    </lineage>
</organism>
<sequence length="193" mass="20855">MNNLQAGGLIDIGNSDINFESNCGSRSELPSIPSLDPASSAESRHFSPELMDLDNGPVFFRRAALLTPGITIKGEGGPVTIEIENLHPSTTAEDVMVACSRYGEIQTCMCSSGYAQVTYFKKIAGLAAISMLDGKYSDNGKAHGMIAYENTVTFEWRLLNFTTSKTPRSNIASDHEGNSRNPLPASKRCKLNC</sequence>
<gene>
    <name evidence="3" type="ORF">BGZ80_005758</name>
</gene>
<evidence type="ECO:0000256" key="1">
    <source>
        <dbReference type="SAM" id="MobiDB-lite"/>
    </source>
</evidence>
<evidence type="ECO:0000259" key="2">
    <source>
        <dbReference type="Pfam" id="PF00076"/>
    </source>
</evidence>
<dbReference type="InterPro" id="IPR035979">
    <property type="entry name" value="RBD_domain_sf"/>
</dbReference>
<dbReference type="InterPro" id="IPR000504">
    <property type="entry name" value="RRM_dom"/>
</dbReference>
<accession>A0A9P6N0M2</accession>